<dbReference type="Proteomes" id="UP000258309">
    <property type="component" value="Unassembled WGS sequence"/>
</dbReference>
<accession>A0A3E2HC80</accession>
<reference evidence="9 10" key="1">
    <citation type="submission" date="2018-05" db="EMBL/GenBank/DDBJ databases">
        <title>Draft genome sequence of Scytalidium lignicola DSM 105466, a ubiquitous saprotrophic fungus.</title>
        <authorList>
            <person name="Buettner E."/>
            <person name="Gebauer A.M."/>
            <person name="Hofrichter M."/>
            <person name="Liers C."/>
            <person name="Kellner H."/>
        </authorList>
    </citation>
    <scope>NUCLEOTIDE SEQUENCE [LARGE SCALE GENOMIC DNA]</scope>
    <source>
        <strain evidence="9 10">DSM 105466</strain>
    </source>
</reference>
<evidence type="ECO:0000256" key="6">
    <source>
        <dbReference type="SAM" id="MobiDB-lite"/>
    </source>
</evidence>
<dbReference type="AlphaFoldDB" id="A0A3E2HC80"/>
<dbReference type="PANTHER" id="PTHR33048:SF47">
    <property type="entry name" value="INTEGRAL MEMBRANE PROTEIN-RELATED"/>
    <property type="match status" value="1"/>
</dbReference>
<dbReference type="PANTHER" id="PTHR33048">
    <property type="entry name" value="PTH11-LIKE INTEGRAL MEMBRANE PROTEIN (AFU_ORTHOLOGUE AFUA_5G11245)"/>
    <property type="match status" value="1"/>
</dbReference>
<evidence type="ECO:0000256" key="2">
    <source>
        <dbReference type="ARBA" id="ARBA00022692"/>
    </source>
</evidence>
<dbReference type="InterPro" id="IPR052337">
    <property type="entry name" value="SAT4-like"/>
</dbReference>
<keyword evidence="4 7" id="KW-0472">Membrane</keyword>
<feature type="transmembrane region" description="Helical" evidence="7">
    <location>
        <begin position="48"/>
        <end position="69"/>
    </location>
</feature>
<dbReference type="EMBL" id="NCSJ02000092">
    <property type="protein sequence ID" value="RFU30751.1"/>
    <property type="molecule type" value="Genomic_DNA"/>
</dbReference>
<dbReference type="GO" id="GO:0016020">
    <property type="term" value="C:membrane"/>
    <property type="evidence" value="ECO:0007669"/>
    <property type="project" value="UniProtKB-SubCell"/>
</dbReference>
<feature type="transmembrane region" description="Helical" evidence="7">
    <location>
        <begin position="76"/>
        <end position="102"/>
    </location>
</feature>
<dbReference type="InterPro" id="IPR049326">
    <property type="entry name" value="Rhodopsin_dom_fungi"/>
</dbReference>
<dbReference type="Pfam" id="PF20684">
    <property type="entry name" value="Fung_rhodopsin"/>
    <property type="match status" value="1"/>
</dbReference>
<dbReference type="OrthoDB" id="2496787at2759"/>
<evidence type="ECO:0000256" key="7">
    <source>
        <dbReference type="SAM" id="Phobius"/>
    </source>
</evidence>
<proteinExistence type="inferred from homology"/>
<organism evidence="9 10">
    <name type="scientific">Scytalidium lignicola</name>
    <name type="common">Hyphomycete</name>
    <dbReference type="NCBI Taxonomy" id="5539"/>
    <lineage>
        <taxon>Eukaryota</taxon>
        <taxon>Fungi</taxon>
        <taxon>Dikarya</taxon>
        <taxon>Ascomycota</taxon>
        <taxon>Pezizomycotina</taxon>
        <taxon>Leotiomycetes</taxon>
        <taxon>Leotiomycetes incertae sedis</taxon>
        <taxon>Scytalidium</taxon>
    </lineage>
</organism>
<keyword evidence="3 7" id="KW-1133">Transmembrane helix</keyword>
<sequence>MGLNLAFMTINWCLAFFQCIPFDAIIHKAAHPNAKCIPELATLFVPSVLNMVSDLIILAIPVVTIWGLQMSTRRKIAVISVVGFGASAVIIAACRLIVLYQLAFNPDISYVLGRMIIIAGLEIEFAIVAVNLPSMKALYTKMSGESSGGSGQVSGGYKLSSFEREHRTRQPFKSSGKQSLAGNSKRSAETHNESDEALFNYDGQIKVITKVDINSSARGDTSDGHMDYNNFSA</sequence>
<evidence type="ECO:0000256" key="3">
    <source>
        <dbReference type="ARBA" id="ARBA00022989"/>
    </source>
</evidence>
<feature type="region of interest" description="Disordered" evidence="6">
    <location>
        <begin position="166"/>
        <end position="196"/>
    </location>
</feature>
<evidence type="ECO:0000256" key="5">
    <source>
        <dbReference type="ARBA" id="ARBA00038359"/>
    </source>
</evidence>
<protein>
    <recommendedName>
        <fullName evidence="8">Rhodopsin domain-containing protein</fullName>
    </recommendedName>
</protein>
<evidence type="ECO:0000313" key="9">
    <source>
        <dbReference type="EMBL" id="RFU30751.1"/>
    </source>
</evidence>
<keyword evidence="10" id="KW-1185">Reference proteome</keyword>
<gene>
    <name evidence="9" type="ORF">B7463_g5575</name>
</gene>
<feature type="non-terminal residue" evidence="9">
    <location>
        <position position="1"/>
    </location>
</feature>
<comment type="similarity">
    <text evidence="5">Belongs to the SAT4 family.</text>
</comment>
<evidence type="ECO:0000256" key="1">
    <source>
        <dbReference type="ARBA" id="ARBA00004141"/>
    </source>
</evidence>
<feature type="domain" description="Rhodopsin" evidence="8">
    <location>
        <begin position="1"/>
        <end position="140"/>
    </location>
</feature>
<feature type="transmembrane region" description="Helical" evidence="7">
    <location>
        <begin position="108"/>
        <end position="132"/>
    </location>
</feature>
<comment type="caution">
    <text evidence="9">The sequence shown here is derived from an EMBL/GenBank/DDBJ whole genome shotgun (WGS) entry which is preliminary data.</text>
</comment>
<feature type="non-terminal residue" evidence="9">
    <location>
        <position position="233"/>
    </location>
</feature>
<comment type="subcellular location">
    <subcellularLocation>
        <location evidence="1">Membrane</location>
        <topology evidence="1">Multi-pass membrane protein</topology>
    </subcellularLocation>
</comment>
<evidence type="ECO:0000259" key="8">
    <source>
        <dbReference type="Pfam" id="PF20684"/>
    </source>
</evidence>
<name>A0A3E2HC80_SCYLI</name>
<dbReference type="OMA" id="LAFMTIN"/>
<feature type="compositionally biased region" description="Polar residues" evidence="6">
    <location>
        <begin position="171"/>
        <end position="185"/>
    </location>
</feature>
<evidence type="ECO:0000313" key="10">
    <source>
        <dbReference type="Proteomes" id="UP000258309"/>
    </source>
</evidence>
<evidence type="ECO:0000256" key="4">
    <source>
        <dbReference type="ARBA" id="ARBA00023136"/>
    </source>
</evidence>
<keyword evidence="2 7" id="KW-0812">Transmembrane</keyword>